<dbReference type="InterPro" id="IPR040054">
    <property type="entry name" value="MRPS18B"/>
</dbReference>
<keyword evidence="1" id="KW-0687">Ribonucleoprotein</keyword>
<gene>
    <name evidence="1" type="ORF">Hamer_G010465</name>
</gene>
<dbReference type="GO" id="GO:0032543">
    <property type="term" value="P:mitochondrial translation"/>
    <property type="evidence" value="ECO:0007669"/>
    <property type="project" value="InterPro"/>
</dbReference>
<accession>A0A8J5K010</accession>
<dbReference type="SUPFAM" id="SSF46911">
    <property type="entry name" value="Ribosomal protein S18"/>
    <property type="match status" value="1"/>
</dbReference>
<proteinExistence type="predicted"/>
<dbReference type="GO" id="GO:1990904">
    <property type="term" value="C:ribonucleoprotein complex"/>
    <property type="evidence" value="ECO:0007669"/>
    <property type="project" value="UniProtKB-KW"/>
</dbReference>
<protein>
    <submittedName>
        <fullName evidence="1">Putative Ribosomal protein S18-containing protein</fullName>
    </submittedName>
</protein>
<reference evidence="1" key="1">
    <citation type="journal article" date="2021" name="Sci. Adv.">
        <title>The American lobster genome reveals insights on longevity, neural, and immune adaptations.</title>
        <authorList>
            <person name="Polinski J.M."/>
            <person name="Zimin A.V."/>
            <person name="Clark K.F."/>
            <person name="Kohn A.B."/>
            <person name="Sadowski N."/>
            <person name="Timp W."/>
            <person name="Ptitsyn A."/>
            <person name="Khanna P."/>
            <person name="Romanova D.Y."/>
            <person name="Williams P."/>
            <person name="Greenwood S.J."/>
            <person name="Moroz L.L."/>
            <person name="Walt D.R."/>
            <person name="Bodnar A.G."/>
        </authorList>
    </citation>
    <scope>NUCLEOTIDE SEQUENCE</scope>
    <source>
        <strain evidence="1">GMGI-L3</strain>
    </source>
</reference>
<keyword evidence="2" id="KW-1185">Reference proteome</keyword>
<dbReference type="Gene3D" id="4.10.640.10">
    <property type="entry name" value="Ribosomal protein S18"/>
    <property type="match status" value="1"/>
</dbReference>
<keyword evidence="1" id="KW-0689">Ribosomal protein</keyword>
<dbReference type="EMBL" id="JAHLQT010022185">
    <property type="protein sequence ID" value="KAG7166801.1"/>
    <property type="molecule type" value="Genomic_DNA"/>
</dbReference>
<evidence type="ECO:0000313" key="2">
    <source>
        <dbReference type="Proteomes" id="UP000747542"/>
    </source>
</evidence>
<dbReference type="PANTHER" id="PTHR13329:SF2">
    <property type="entry name" value="SMALL RIBOSOMAL SUBUNIT PROTEIN MS40"/>
    <property type="match status" value="1"/>
</dbReference>
<dbReference type="PANTHER" id="PTHR13329">
    <property type="entry name" value="MITOCHONDRIAL RIBOSOMAL PROTEIN S18B"/>
    <property type="match status" value="1"/>
</dbReference>
<dbReference type="GO" id="GO:0005739">
    <property type="term" value="C:mitochondrion"/>
    <property type="evidence" value="ECO:0007669"/>
    <property type="project" value="UniProtKB-SubCell"/>
</dbReference>
<dbReference type="AlphaFoldDB" id="A0A8J5K010"/>
<organism evidence="1 2">
    <name type="scientific">Homarus americanus</name>
    <name type="common">American lobster</name>
    <dbReference type="NCBI Taxonomy" id="6706"/>
    <lineage>
        <taxon>Eukaryota</taxon>
        <taxon>Metazoa</taxon>
        <taxon>Ecdysozoa</taxon>
        <taxon>Arthropoda</taxon>
        <taxon>Crustacea</taxon>
        <taxon>Multicrustacea</taxon>
        <taxon>Malacostraca</taxon>
        <taxon>Eumalacostraca</taxon>
        <taxon>Eucarida</taxon>
        <taxon>Decapoda</taxon>
        <taxon>Pleocyemata</taxon>
        <taxon>Astacidea</taxon>
        <taxon>Nephropoidea</taxon>
        <taxon>Nephropidae</taxon>
        <taxon>Homarus</taxon>
    </lineage>
</organism>
<dbReference type="InterPro" id="IPR036870">
    <property type="entry name" value="Ribosomal_bS18_sf"/>
</dbReference>
<name>A0A8J5K010_HOMAM</name>
<dbReference type="Proteomes" id="UP000747542">
    <property type="component" value="Unassembled WGS sequence"/>
</dbReference>
<comment type="caution">
    <text evidence="1">The sequence shown here is derived from an EMBL/GenBank/DDBJ whole genome shotgun (WGS) entry which is preliminary data.</text>
</comment>
<dbReference type="GO" id="GO:0003735">
    <property type="term" value="F:structural constituent of ribosome"/>
    <property type="evidence" value="ECO:0007669"/>
    <property type="project" value="InterPro"/>
</dbReference>
<evidence type="ECO:0000313" key="1">
    <source>
        <dbReference type="EMBL" id="KAG7166801.1"/>
    </source>
</evidence>
<dbReference type="GO" id="GO:0005840">
    <property type="term" value="C:ribosome"/>
    <property type="evidence" value="ECO:0007669"/>
    <property type="project" value="UniProtKB-KW"/>
</dbReference>
<sequence length="144" mass="16540">MFLRPLLTPGLRASWPDIVRKPTLLQMSGVAQARCGIVTSARLLCEVTDGEEAKKQVDPAKDRSKVVPVEVSVKYMKTQAYQTTYGSDPVWKRKTHLCRNRHRELQVAVEKARDYGLLTYDVPFHEYDYSEYFSPVENKEKSTT</sequence>